<organism evidence="2 3">
    <name type="scientific">Didymella heteroderae</name>
    <dbReference type="NCBI Taxonomy" id="1769908"/>
    <lineage>
        <taxon>Eukaryota</taxon>
        <taxon>Fungi</taxon>
        <taxon>Dikarya</taxon>
        <taxon>Ascomycota</taxon>
        <taxon>Pezizomycotina</taxon>
        <taxon>Dothideomycetes</taxon>
        <taxon>Pleosporomycetidae</taxon>
        <taxon>Pleosporales</taxon>
        <taxon>Pleosporineae</taxon>
        <taxon>Didymellaceae</taxon>
        <taxon>Didymella</taxon>
    </lineage>
</organism>
<reference evidence="2" key="1">
    <citation type="submission" date="2019-04" db="EMBL/GenBank/DDBJ databases">
        <title>Sequencing of skin fungus with MAO and IRED activity.</title>
        <authorList>
            <person name="Marsaioli A.J."/>
            <person name="Bonatto J.M.C."/>
            <person name="Reis Junior O."/>
        </authorList>
    </citation>
    <scope>NUCLEOTIDE SEQUENCE</scope>
    <source>
        <strain evidence="2">28M1</strain>
    </source>
</reference>
<comment type="caution">
    <text evidence="2">The sequence shown here is derived from an EMBL/GenBank/DDBJ whole genome shotgun (WGS) entry which is preliminary data.</text>
</comment>
<protein>
    <submittedName>
        <fullName evidence="2">Uncharacterized protein</fullName>
    </submittedName>
</protein>
<gene>
    <name evidence="2" type="ORF">E8E12_006980</name>
</gene>
<evidence type="ECO:0000313" key="2">
    <source>
        <dbReference type="EMBL" id="KAF3035585.1"/>
    </source>
</evidence>
<proteinExistence type="predicted"/>
<dbReference type="EMBL" id="SWKV01000057">
    <property type="protein sequence ID" value="KAF3035585.1"/>
    <property type="molecule type" value="Genomic_DNA"/>
</dbReference>
<sequence>MDNCCSLNQGMPTVPMIWPHAMQEQRGAEAVFEGPPLFVAQSKKRRMSAEQDPKACKSSRLEATRRHVQNRGLESTRDSPQEGPILESGSGLSHNFEGGCTGSPELASTVGQPTGLKKLAQNREFIANHAIPASARPTNPGQTLTYTDLAAVESALAQTTSDWNPLTPDSSIPTTTAQRRFWAGRVKAAVKNTEGHIQGKPYKLWKKGNDVGSILSPETSEYISYKIVDIAERLHT</sequence>
<accession>A0A9P4WKW5</accession>
<feature type="compositionally biased region" description="Basic and acidic residues" evidence="1">
    <location>
        <begin position="47"/>
        <end position="65"/>
    </location>
</feature>
<dbReference type="Proteomes" id="UP000758155">
    <property type="component" value="Unassembled WGS sequence"/>
</dbReference>
<feature type="region of interest" description="Disordered" evidence="1">
    <location>
        <begin position="42"/>
        <end position="111"/>
    </location>
</feature>
<evidence type="ECO:0000313" key="3">
    <source>
        <dbReference type="Proteomes" id="UP000758155"/>
    </source>
</evidence>
<evidence type="ECO:0000256" key="1">
    <source>
        <dbReference type="SAM" id="MobiDB-lite"/>
    </source>
</evidence>
<keyword evidence="3" id="KW-1185">Reference proteome</keyword>
<dbReference type="AlphaFoldDB" id="A0A9P4WKW5"/>
<name>A0A9P4WKW5_9PLEO</name>